<protein>
    <submittedName>
        <fullName evidence="5">Rab-GAP TBC domain-containing protein</fullName>
    </submittedName>
</protein>
<dbReference type="PANTHER" id="PTHR22957">
    <property type="entry name" value="TBC1 DOMAIN FAMILY MEMBER GTPASE-ACTIVATING PROTEIN"/>
    <property type="match status" value="1"/>
</dbReference>
<dbReference type="SMART" id="SM00164">
    <property type="entry name" value="TBC"/>
    <property type="match status" value="1"/>
</dbReference>
<dbReference type="FunFam" id="1.10.472.80:FF:000038">
    <property type="entry name" value="TBC1 domain family member 5"/>
    <property type="match status" value="1"/>
</dbReference>
<evidence type="ECO:0000313" key="4">
    <source>
        <dbReference type="Proteomes" id="UP000887572"/>
    </source>
</evidence>
<dbReference type="PANTHER" id="PTHR22957:SF337">
    <property type="entry name" value="TBC1 DOMAIN FAMILY MEMBER 5"/>
    <property type="match status" value="1"/>
</dbReference>
<feature type="region of interest" description="Disordered" evidence="2">
    <location>
        <begin position="457"/>
        <end position="485"/>
    </location>
</feature>
<dbReference type="Gene3D" id="1.10.472.80">
    <property type="entry name" value="Ypt/Rab-GAP domain of gyp1p, domain 3"/>
    <property type="match status" value="1"/>
</dbReference>
<proteinExistence type="predicted"/>
<dbReference type="FunFam" id="1.10.8.270:FF:000011">
    <property type="entry name" value="TBC1 domain family member 5"/>
    <property type="match status" value="1"/>
</dbReference>
<accession>A0A914I231</accession>
<dbReference type="GO" id="GO:0005096">
    <property type="term" value="F:GTPase activator activity"/>
    <property type="evidence" value="ECO:0007669"/>
    <property type="project" value="UniProtKB-KW"/>
</dbReference>
<evidence type="ECO:0000256" key="1">
    <source>
        <dbReference type="ARBA" id="ARBA00022468"/>
    </source>
</evidence>
<dbReference type="PROSITE" id="PS50086">
    <property type="entry name" value="TBC_RABGAP"/>
    <property type="match status" value="1"/>
</dbReference>
<evidence type="ECO:0000256" key="2">
    <source>
        <dbReference type="SAM" id="MobiDB-lite"/>
    </source>
</evidence>
<dbReference type="GO" id="GO:0005737">
    <property type="term" value="C:cytoplasm"/>
    <property type="evidence" value="ECO:0007669"/>
    <property type="project" value="UniProtKB-ARBA"/>
</dbReference>
<feature type="compositionally biased region" description="Basic and acidic residues" evidence="2">
    <location>
        <begin position="470"/>
        <end position="485"/>
    </location>
</feature>
<dbReference type="Pfam" id="PF00566">
    <property type="entry name" value="RabGAP-TBC"/>
    <property type="match status" value="2"/>
</dbReference>
<reference evidence="5" key="1">
    <citation type="submission" date="2022-11" db="UniProtKB">
        <authorList>
            <consortium name="WormBaseParasite"/>
        </authorList>
    </citation>
    <scope>IDENTIFICATION</scope>
</reference>
<dbReference type="InterPro" id="IPR000195">
    <property type="entry name" value="Rab-GAP-TBC_dom"/>
</dbReference>
<dbReference type="SUPFAM" id="SSF47923">
    <property type="entry name" value="Ypt/Rab-GAP domain of gyp1p"/>
    <property type="match status" value="2"/>
</dbReference>
<feature type="compositionally biased region" description="Polar residues" evidence="2">
    <location>
        <begin position="407"/>
        <end position="422"/>
    </location>
</feature>
<dbReference type="WBParaSite" id="Gr19_v10_g615.t1">
    <property type="protein sequence ID" value="Gr19_v10_g615.t1"/>
    <property type="gene ID" value="Gr19_v10_g615"/>
</dbReference>
<name>A0A914I231_GLORO</name>
<organism evidence="4 5">
    <name type="scientific">Globodera rostochiensis</name>
    <name type="common">Golden nematode worm</name>
    <name type="synonym">Heterodera rostochiensis</name>
    <dbReference type="NCBI Taxonomy" id="31243"/>
    <lineage>
        <taxon>Eukaryota</taxon>
        <taxon>Metazoa</taxon>
        <taxon>Ecdysozoa</taxon>
        <taxon>Nematoda</taxon>
        <taxon>Chromadorea</taxon>
        <taxon>Rhabditida</taxon>
        <taxon>Tylenchina</taxon>
        <taxon>Tylenchomorpha</taxon>
        <taxon>Tylenchoidea</taxon>
        <taxon>Heteroderidae</taxon>
        <taxon>Heteroderinae</taxon>
        <taxon>Globodera</taxon>
    </lineage>
</organism>
<dbReference type="Proteomes" id="UP000887572">
    <property type="component" value="Unplaced"/>
</dbReference>
<dbReference type="InterPro" id="IPR035969">
    <property type="entry name" value="Rab-GAP_TBC_sf"/>
</dbReference>
<evidence type="ECO:0000313" key="5">
    <source>
        <dbReference type="WBParaSite" id="Gr19_v10_g615.t1"/>
    </source>
</evidence>
<evidence type="ECO:0000259" key="3">
    <source>
        <dbReference type="PROSITE" id="PS50086"/>
    </source>
</evidence>
<sequence>MEGSTSFLNEWRMLFGETPLKLRKHCVCGHLRNSHLRKDWIKVLGEKRRNYTELRQQMESDPRVADFEENLDTNNPLSLNAKSLWCKHFENQALRKTIWKDVDRTFPDLKYFRNENVKRIMANVLFFYSVNSPHTYYLQGMHELLAPILFVLDSDQKAYQDLKDQNILRPNGSDFSEMDFRSLDELNDPTFLEHDAFAMFTQLMSLVRHFYLSDCCHSIYAQSNVVSFKNHIERTPFSESIIGRSSELLRRLEYIYDELLFGIDPPLYRHLNNLQILPQIFGVRWLRLLFGREFPLPDLLYLWDVIFAEQQQQRSLLIVDCIFVALLVQIRNLLLCSDYSSCIHCLMRYPPIADIQSFVHYVLHLASPKKFCGSLENVHKAYQVHLALAGNMQPNTPTKQKGKACSTEPTNRSNSPVQSGTKARQLESVLNKIGRQALSSAHQFQFNSMVRKEHKVRERLQKSEPSTDFIGHKNSERTPHSDSNGDKIELMKEQIAQLQSRLNDSDLLKKLCAHNIASLIKELEKIGPFTDEQTKKISEIQEVAVQLCRSVPEQLSNRFMHALPATSTASSTKGDTVEMASEVLGFRPSTPSDAVSRSRLSSKSLNSSNEMIELRFGRKKNF</sequence>
<feature type="domain" description="Rab-GAP TBC" evidence="3">
    <location>
        <begin position="30"/>
        <end position="310"/>
    </location>
</feature>
<feature type="region of interest" description="Disordered" evidence="2">
    <location>
        <begin position="392"/>
        <end position="423"/>
    </location>
</feature>
<keyword evidence="1" id="KW-0343">GTPase activation</keyword>
<keyword evidence="4" id="KW-1185">Reference proteome</keyword>
<dbReference type="AlphaFoldDB" id="A0A914I231"/>
<dbReference type="Gene3D" id="1.10.8.270">
    <property type="entry name" value="putative rabgap domain of human tbc1 domain family member 14 like domains"/>
    <property type="match status" value="1"/>
</dbReference>